<gene>
    <name evidence="1" type="ORF">JJL49_00735</name>
</gene>
<reference evidence="1" key="1">
    <citation type="submission" date="2021-01" db="EMBL/GenBank/DDBJ databases">
        <title>Draft genome of Pantoea agglomerans Eh 335.</title>
        <authorList>
            <person name="Emsley S.A."/>
            <person name="Oline D.K."/>
            <person name="Saw J.H."/>
            <person name="Ushijima B."/>
            <person name="Videau P."/>
            <person name="Koyack M.J."/>
        </authorList>
    </citation>
    <scope>NUCLEOTIDE SEQUENCE</scope>
    <source>
        <strain evidence="1">Eh 335</strain>
    </source>
</reference>
<evidence type="ECO:0000313" key="1">
    <source>
        <dbReference type="EMBL" id="MBK4723756.1"/>
    </source>
</evidence>
<organism evidence="1 2">
    <name type="scientific">Enterobacter agglomerans</name>
    <name type="common">Erwinia herbicola</name>
    <name type="synonym">Pantoea agglomerans</name>
    <dbReference type="NCBI Taxonomy" id="549"/>
    <lineage>
        <taxon>Bacteria</taxon>
        <taxon>Pseudomonadati</taxon>
        <taxon>Pseudomonadota</taxon>
        <taxon>Gammaproteobacteria</taxon>
        <taxon>Enterobacterales</taxon>
        <taxon>Erwiniaceae</taxon>
        <taxon>Pantoea</taxon>
        <taxon>Pantoea agglomerans group</taxon>
    </lineage>
</organism>
<accession>A0ACC5RGF8</accession>
<dbReference type="Proteomes" id="UP000633731">
    <property type="component" value="Unassembled WGS sequence"/>
</dbReference>
<keyword evidence="2" id="KW-1185">Reference proteome</keyword>
<protein>
    <submittedName>
        <fullName evidence="1">Antitermination protein</fullName>
    </submittedName>
</protein>
<comment type="caution">
    <text evidence="1">The sequence shown here is derived from an EMBL/GenBank/DDBJ whole genome shotgun (WGS) entry which is preliminary data.</text>
</comment>
<proteinExistence type="predicted"/>
<name>A0ACC5RGF8_ENTAG</name>
<evidence type="ECO:0000313" key="2">
    <source>
        <dbReference type="Proteomes" id="UP000633731"/>
    </source>
</evidence>
<sequence length="131" mass="14606">MRDIKILLERWGGWAAASGHGLGYSSVAAGFRGLVSDRGHQRLTCSDNDGLILDGCISRLIKVNKEQHNILVAHYLYQISLRSIARRRRCADGTIRKQIQTAEGFVNGVLTALECELECEPLCELEYDNSE</sequence>
<dbReference type="EMBL" id="JAEOXF010000001">
    <property type="protein sequence ID" value="MBK4723756.1"/>
    <property type="molecule type" value="Genomic_DNA"/>
</dbReference>